<dbReference type="Proteomes" id="UP000060390">
    <property type="component" value="Chromosome"/>
</dbReference>
<dbReference type="InterPro" id="IPR029058">
    <property type="entry name" value="AB_hydrolase_fold"/>
</dbReference>
<keyword evidence="2" id="KW-0378">Hydrolase</keyword>
<evidence type="ECO:0000313" key="4">
    <source>
        <dbReference type="Proteomes" id="UP000060390"/>
    </source>
</evidence>
<accession>A0A0F7PGE5</accession>
<gene>
    <name evidence="3" type="ORF">HLASA_1888</name>
    <name evidence="2" type="ORF">HLASF_1902</name>
</gene>
<dbReference type="PATRIC" id="fig|1604004.4.peg.1994"/>
<proteinExistence type="predicted"/>
<organism evidence="2 5">
    <name type="scientific">Halanaeroarchaeum sulfurireducens</name>
    <dbReference type="NCBI Taxonomy" id="1604004"/>
    <lineage>
        <taxon>Archaea</taxon>
        <taxon>Methanobacteriati</taxon>
        <taxon>Methanobacteriota</taxon>
        <taxon>Stenosarchaea group</taxon>
        <taxon>Halobacteria</taxon>
        <taxon>Halobacteriales</taxon>
        <taxon>Halobacteriaceae</taxon>
        <taxon>Halanaeroarchaeum</taxon>
    </lineage>
</organism>
<dbReference type="Pfam" id="PF20408">
    <property type="entry name" value="Abhydrolase_11"/>
    <property type="match status" value="1"/>
</dbReference>
<dbReference type="STRING" id="1604004.HLASA_1888"/>
<dbReference type="EMBL" id="CP008874">
    <property type="protein sequence ID" value="AKH98373.1"/>
    <property type="molecule type" value="Genomic_DNA"/>
</dbReference>
<dbReference type="RefSeq" id="WP_050049039.1">
    <property type="nucleotide sequence ID" value="NZ_CP008874.1"/>
</dbReference>
<dbReference type="Proteomes" id="UP000069906">
    <property type="component" value="Chromosome"/>
</dbReference>
<reference evidence="4" key="2">
    <citation type="submission" date="2015-05" db="EMBL/GenBank/DDBJ databases">
        <title>Complete genome sequence of Halanaeroarchaeum sulfurireducens type strain M27-SA2, a sulfate-reducer haloarchaeon from marine anoxic lake Medee.</title>
        <authorList>
            <person name="Messina E."/>
            <person name="Kublanov I.V."/>
            <person name="Toshchakov S."/>
            <person name="Arcadi E."/>
            <person name="La Spada G."/>
            <person name="La Cono V."/>
            <person name="Yakimov M.M."/>
        </authorList>
    </citation>
    <scope>NUCLEOTIDE SEQUENCE [LARGE SCALE GENOMIC DNA]</scope>
    <source>
        <strain evidence="4">M27-SA2</strain>
    </source>
</reference>
<reference evidence="3 4" key="3">
    <citation type="journal article" date="2016" name="Stand. Genomic Sci.">
        <title>Complete genome sequence of 'Halanaeroarchaeum sulfurireducens' M27-SA2, a sulfur-reducing and acetate-oxidizing haloarchaeon from the deep-sea hypersaline anoxic lake Medee.</title>
        <authorList>
            <person name="Messina E."/>
            <person name="Sorokin D.Y."/>
            <person name="Kublanov I.V."/>
            <person name="Toshchakov S."/>
            <person name="Lopatina A."/>
            <person name="Arcadi E."/>
            <person name="Smedile F."/>
            <person name="La Spada G."/>
            <person name="La Cono V."/>
            <person name="Yakimov M.M."/>
        </authorList>
    </citation>
    <scope>NUCLEOTIDE SEQUENCE [LARGE SCALE GENOMIC DNA]</scope>
    <source>
        <strain evidence="3 4">M27-SA2</strain>
    </source>
</reference>
<dbReference type="GeneID" id="26011220"/>
<keyword evidence="5" id="KW-1185">Reference proteome</keyword>
<evidence type="ECO:0000313" key="3">
    <source>
        <dbReference type="EMBL" id="ALG82767.1"/>
    </source>
</evidence>
<dbReference type="KEGG" id="hsf:HLASA_1888"/>
<dbReference type="AlphaFoldDB" id="A0A0F7PGE5"/>
<sequence length="204" mass="21453">MSERTVLVPGARRVEATLEESTDGAEACVVACPPHPQDGGHRGDRRLRAVADALTDGGIAVLRFDYGPWDEGRGEREDTRNALRWAAERYDRVGIVGFSFGGAMAARAAASTAVDLCGVALLAPATRGTDDSDAAETLQAIDAPVAVIYGTRDPTVEWQPFYRAGKATDAVIEPIDADHSFVGQLGTVAPTVGGFLLEHCDGSA</sequence>
<dbReference type="InterPro" id="IPR046879">
    <property type="entry name" value="KANL3/Tex30_Abhydrolase"/>
</dbReference>
<feature type="domain" description="KANL3/Tex30 alpha/beta hydrolase-like" evidence="1">
    <location>
        <begin position="47"/>
        <end position="182"/>
    </location>
</feature>
<name>A0A0F7PGE5_9EURY</name>
<dbReference type="HOGENOM" id="CLU_089548_0_0_2"/>
<dbReference type="SUPFAM" id="SSF53474">
    <property type="entry name" value="alpha/beta-Hydrolases"/>
    <property type="match status" value="1"/>
</dbReference>
<dbReference type="EMBL" id="CP011564">
    <property type="protein sequence ID" value="ALG82767.1"/>
    <property type="molecule type" value="Genomic_DNA"/>
</dbReference>
<dbReference type="KEGG" id="hsu:HLASF_1902"/>
<dbReference type="OrthoDB" id="50239at2157"/>
<reference evidence="2 5" key="1">
    <citation type="journal article" date="2015" name="ISME J.">
        <title>Elemental sulfur and acetate can support life of a novel strictly anaerobic haloarchaeon.</title>
        <authorList>
            <person name="Sorokin D.Y."/>
            <person name="Kublanov I.V."/>
            <person name="Gavrilov S.N."/>
            <person name="Rojo D."/>
            <person name="Roman P."/>
            <person name="Golyshin P.N."/>
            <person name="Slepak V.Z."/>
            <person name="Smedile F."/>
            <person name="Ferrer M."/>
            <person name="Messina E."/>
            <person name="La Cono V."/>
            <person name="Yakimov M.M."/>
        </authorList>
    </citation>
    <scope>NUCLEOTIDE SEQUENCE [LARGE SCALE GENOMIC DNA]</scope>
    <source>
        <strain evidence="2 5">HSR2</strain>
    </source>
</reference>
<evidence type="ECO:0000259" key="1">
    <source>
        <dbReference type="Pfam" id="PF20408"/>
    </source>
</evidence>
<dbReference type="GO" id="GO:0016787">
    <property type="term" value="F:hydrolase activity"/>
    <property type="evidence" value="ECO:0007669"/>
    <property type="project" value="UniProtKB-KW"/>
</dbReference>
<evidence type="ECO:0000313" key="2">
    <source>
        <dbReference type="EMBL" id="AKH98373.1"/>
    </source>
</evidence>
<evidence type="ECO:0000313" key="5">
    <source>
        <dbReference type="Proteomes" id="UP000069906"/>
    </source>
</evidence>
<dbReference type="Gene3D" id="3.40.50.1820">
    <property type="entry name" value="alpha/beta hydrolase"/>
    <property type="match status" value="1"/>
</dbReference>
<protein>
    <submittedName>
        <fullName evidence="2">Putative hydrolase of the alpha/beta superfamily</fullName>
    </submittedName>
</protein>